<evidence type="ECO:0000256" key="1">
    <source>
        <dbReference type="ARBA" id="ARBA00023125"/>
    </source>
</evidence>
<reference evidence="4 5" key="1">
    <citation type="submission" date="2015-12" db="EMBL/GenBank/DDBJ databases">
        <title>Serinicoccus chungangenesis strain CD08_5 genome sequencing and assembly.</title>
        <authorList>
            <person name="Chander A.M."/>
            <person name="Kaur G."/>
            <person name="Nair G.R."/>
            <person name="Dhawan D.K."/>
            <person name="Kochhar R.K."/>
            <person name="Mayilraj S."/>
            <person name="Bhadada S.K."/>
        </authorList>
    </citation>
    <scope>NUCLEOTIDE SEQUENCE [LARGE SCALE GENOMIC DNA]</scope>
    <source>
        <strain evidence="4 5">CD08_5</strain>
    </source>
</reference>
<accession>A0A0W8I721</accession>
<evidence type="ECO:0000256" key="2">
    <source>
        <dbReference type="PROSITE-ProRule" id="PRU00252"/>
    </source>
</evidence>
<dbReference type="SUPFAM" id="SSF50249">
    <property type="entry name" value="Nucleic acid-binding proteins"/>
    <property type="match status" value="1"/>
</dbReference>
<evidence type="ECO:0000313" key="5">
    <source>
        <dbReference type="Proteomes" id="UP000054837"/>
    </source>
</evidence>
<evidence type="ECO:0000313" key="4">
    <source>
        <dbReference type="EMBL" id="KUG54389.1"/>
    </source>
</evidence>
<name>A0A0W8I721_9MICO</name>
<sequence>MTSTPAAPANEVHLRGRVSGAPTQRELPSGDVVVQLRVVVARTQRRGRGSASASAQRVDTIDVSCWSARARAAALRLEDGSGVEVTGALRRRFFRTSAGAASRYDVEATSLRAVPLPVP</sequence>
<organism evidence="4 5">
    <name type="scientific">Serinicoccus chungangensis</name>
    <dbReference type="NCBI Taxonomy" id="767452"/>
    <lineage>
        <taxon>Bacteria</taxon>
        <taxon>Bacillati</taxon>
        <taxon>Actinomycetota</taxon>
        <taxon>Actinomycetes</taxon>
        <taxon>Micrococcales</taxon>
        <taxon>Ornithinimicrobiaceae</taxon>
        <taxon>Serinicoccus</taxon>
    </lineage>
</organism>
<dbReference type="STRING" id="767452.AVL62_04010"/>
<dbReference type="InterPro" id="IPR012340">
    <property type="entry name" value="NA-bd_OB-fold"/>
</dbReference>
<dbReference type="Pfam" id="PF00436">
    <property type="entry name" value="SSB"/>
    <property type="match status" value="1"/>
</dbReference>
<dbReference type="Proteomes" id="UP000054837">
    <property type="component" value="Unassembled WGS sequence"/>
</dbReference>
<dbReference type="GO" id="GO:0003697">
    <property type="term" value="F:single-stranded DNA binding"/>
    <property type="evidence" value="ECO:0007669"/>
    <property type="project" value="InterPro"/>
</dbReference>
<evidence type="ECO:0000256" key="3">
    <source>
        <dbReference type="SAM" id="MobiDB-lite"/>
    </source>
</evidence>
<dbReference type="InterPro" id="IPR000424">
    <property type="entry name" value="Primosome_PriB/ssb"/>
</dbReference>
<gene>
    <name evidence="4" type="ORF">AVL62_04010</name>
</gene>
<dbReference type="RefSeq" id="WP_058891122.1">
    <property type="nucleotide sequence ID" value="NZ_LQBL01000027.1"/>
</dbReference>
<keyword evidence="1 2" id="KW-0238">DNA-binding</keyword>
<proteinExistence type="predicted"/>
<dbReference type="EMBL" id="LQBL01000027">
    <property type="protein sequence ID" value="KUG54389.1"/>
    <property type="molecule type" value="Genomic_DNA"/>
</dbReference>
<dbReference type="OrthoDB" id="5186768at2"/>
<keyword evidence="5" id="KW-1185">Reference proteome</keyword>
<feature type="region of interest" description="Disordered" evidence="3">
    <location>
        <begin position="1"/>
        <end position="26"/>
    </location>
</feature>
<dbReference type="AlphaFoldDB" id="A0A0W8I721"/>
<protein>
    <submittedName>
        <fullName evidence="4">Single-stranded DNA-binding protein</fullName>
    </submittedName>
</protein>
<comment type="caution">
    <text evidence="4">The sequence shown here is derived from an EMBL/GenBank/DDBJ whole genome shotgun (WGS) entry which is preliminary data.</text>
</comment>
<dbReference type="PROSITE" id="PS50935">
    <property type="entry name" value="SSB"/>
    <property type="match status" value="1"/>
</dbReference>
<dbReference type="Gene3D" id="2.40.50.140">
    <property type="entry name" value="Nucleic acid-binding proteins"/>
    <property type="match status" value="1"/>
</dbReference>